<evidence type="ECO:0000256" key="2">
    <source>
        <dbReference type="ARBA" id="ARBA00022603"/>
    </source>
</evidence>
<accession>T1L465</accession>
<dbReference type="KEGG" id="tut:107370080"/>
<dbReference type="InterPro" id="IPR051422">
    <property type="entry name" value="AlkB_tRNA_MeTrf/Diox"/>
</dbReference>
<keyword evidence="8" id="KW-1185">Reference proteome</keyword>
<dbReference type="PROSITE" id="PS51471">
    <property type="entry name" value="FE2OG_OXY"/>
    <property type="match status" value="1"/>
</dbReference>
<dbReference type="PANTHER" id="PTHR13069:SF21">
    <property type="entry name" value="ALKYLATED DNA REPAIR PROTEIN ALKB HOMOLOG 8"/>
    <property type="match status" value="1"/>
</dbReference>
<evidence type="ECO:0000259" key="6">
    <source>
        <dbReference type="PROSITE" id="PS51471"/>
    </source>
</evidence>
<dbReference type="HOGENOM" id="CLU_029501_4_0_1"/>
<dbReference type="GO" id="GO:0005634">
    <property type="term" value="C:nucleus"/>
    <property type="evidence" value="ECO:0007669"/>
    <property type="project" value="TreeGrafter"/>
</dbReference>
<dbReference type="AlphaFoldDB" id="T1L465"/>
<dbReference type="InterPro" id="IPR035979">
    <property type="entry name" value="RBD_domain_sf"/>
</dbReference>
<comment type="cofactor">
    <cofactor evidence="1">
        <name>Fe(2+)</name>
        <dbReference type="ChEBI" id="CHEBI:29033"/>
    </cofactor>
</comment>
<dbReference type="GO" id="GO:0005737">
    <property type="term" value="C:cytoplasm"/>
    <property type="evidence" value="ECO:0007669"/>
    <property type="project" value="TreeGrafter"/>
</dbReference>
<dbReference type="InterPro" id="IPR027450">
    <property type="entry name" value="AlkB-like"/>
</dbReference>
<keyword evidence="4" id="KW-0862">Zinc</keyword>
<dbReference type="GO" id="GO:0008757">
    <property type="term" value="F:S-adenosylmethionine-dependent methyltransferase activity"/>
    <property type="evidence" value="ECO:0007669"/>
    <property type="project" value="InterPro"/>
</dbReference>
<reference evidence="7" key="2">
    <citation type="submission" date="2015-06" db="UniProtKB">
        <authorList>
            <consortium name="EnsemblMetazoa"/>
        </authorList>
    </citation>
    <scope>IDENTIFICATION</scope>
</reference>
<dbReference type="Gene3D" id="3.40.50.150">
    <property type="entry name" value="Vaccinia Virus protein VP39"/>
    <property type="match status" value="1"/>
</dbReference>
<dbReference type="CDD" id="cd02440">
    <property type="entry name" value="AdoMet_MTases"/>
    <property type="match status" value="1"/>
</dbReference>
<evidence type="ECO:0000313" key="8">
    <source>
        <dbReference type="Proteomes" id="UP000015104"/>
    </source>
</evidence>
<evidence type="ECO:0000256" key="1">
    <source>
        <dbReference type="ARBA" id="ARBA00001954"/>
    </source>
</evidence>
<evidence type="ECO:0000313" key="7">
    <source>
        <dbReference type="EnsemblMetazoa" id="tetur37g00960.1"/>
    </source>
</evidence>
<dbReference type="eggNOG" id="KOG1331">
    <property type="taxonomic scope" value="Eukaryota"/>
</dbReference>
<dbReference type="SUPFAM" id="SSF53335">
    <property type="entry name" value="S-adenosyl-L-methionine-dependent methyltransferases"/>
    <property type="match status" value="1"/>
</dbReference>
<dbReference type="Gene3D" id="2.60.120.590">
    <property type="entry name" value="Alpha-ketoglutarate-dependent dioxygenase AlkB-like"/>
    <property type="match status" value="1"/>
</dbReference>
<protein>
    <recommendedName>
        <fullName evidence="6">Fe2OG dioxygenase domain-containing protein</fullName>
    </recommendedName>
</protein>
<keyword evidence="3" id="KW-0808">Transferase</keyword>
<dbReference type="STRING" id="32264.T1L465"/>
<dbReference type="GO" id="GO:0002098">
    <property type="term" value="P:tRNA wobble uridine modification"/>
    <property type="evidence" value="ECO:0007669"/>
    <property type="project" value="TreeGrafter"/>
</dbReference>
<dbReference type="SUPFAM" id="SSF54928">
    <property type="entry name" value="RNA-binding domain, RBD"/>
    <property type="match status" value="1"/>
</dbReference>
<dbReference type="GO" id="GO:0106335">
    <property type="term" value="F:tRNA (5-carboxymethyluridine(34)-5-O)-methyltransferase activity"/>
    <property type="evidence" value="ECO:0007669"/>
    <property type="project" value="TreeGrafter"/>
</dbReference>
<dbReference type="EMBL" id="CAEY01001063">
    <property type="status" value="NOT_ANNOTATED_CDS"/>
    <property type="molecule type" value="Genomic_DNA"/>
</dbReference>
<dbReference type="GO" id="GO:0030488">
    <property type="term" value="P:tRNA methylation"/>
    <property type="evidence" value="ECO:0007669"/>
    <property type="project" value="TreeGrafter"/>
</dbReference>
<dbReference type="InterPro" id="IPR013216">
    <property type="entry name" value="Methyltransf_11"/>
</dbReference>
<dbReference type="OMA" id="EYEKYIM"/>
<evidence type="ECO:0000256" key="4">
    <source>
        <dbReference type="ARBA" id="ARBA00022833"/>
    </source>
</evidence>
<dbReference type="InterPro" id="IPR037151">
    <property type="entry name" value="AlkB-like_sf"/>
</dbReference>
<dbReference type="Pfam" id="PF08241">
    <property type="entry name" value="Methyltransf_11"/>
    <property type="match status" value="1"/>
</dbReference>
<gene>
    <name evidence="7" type="primary">107370080</name>
</gene>
<evidence type="ECO:0000256" key="5">
    <source>
        <dbReference type="ARBA" id="ARBA00022884"/>
    </source>
</evidence>
<dbReference type="SUPFAM" id="SSF51197">
    <property type="entry name" value="Clavaminate synthase-like"/>
    <property type="match status" value="1"/>
</dbReference>
<dbReference type="eggNOG" id="KOG4176">
    <property type="taxonomic scope" value="Eukaryota"/>
</dbReference>
<dbReference type="OrthoDB" id="271595at2759"/>
<dbReference type="EnsemblMetazoa" id="tetur37g00960.1">
    <property type="protein sequence ID" value="tetur37g00960.1"/>
    <property type="gene ID" value="tetur37g00960"/>
</dbReference>
<evidence type="ECO:0000256" key="3">
    <source>
        <dbReference type="ARBA" id="ARBA00022679"/>
    </source>
</evidence>
<keyword evidence="5" id="KW-0694">RNA-binding</keyword>
<reference evidence="8" key="1">
    <citation type="submission" date="2011-08" db="EMBL/GenBank/DDBJ databases">
        <authorList>
            <person name="Rombauts S."/>
        </authorList>
    </citation>
    <scope>NUCLEOTIDE SEQUENCE</scope>
    <source>
        <strain evidence="8">London</strain>
    </source>
</reference>
<proteinExistence type="predicted"/>
<name>T1L465_TETUR</name>
<dbReference type="Proteomes" id="UP000015104">
    <property type="component" value="Unassembled WGS sequence"/>
</dbReference>
<feature type="domain" description="Fe2OG dioxygenase" evidence="6">
    <location>
        <begin position="215"/>
        <end position="331"/>
    </location>
</feature>
<dbReference type="PANTHER" id="PTHR13069">
    <property type="entry name" value="ALKYLATED DNA REPAIR PROTEIN ALKB HOMOLOG 8"/>
    <property type="match status" value="1"/>
</dbReference>
<organism evidence="7 8">
    <name type="scientific">Tetranychus urticae</name>
    <name type="common">Two-spotted spider mite</name>
    <dbReference type="NCBI Taxonomy" id="32264"/>
    <lineage>
        <taxon>Eukaryota</taxon>
        <taxon>Metazoa</taxon>
        <taxon>Ecdysozoa</taxon>
        <taxon>Arthropoda</taxon>
        <taxon>Chelicerata</taxon>
        <taxon>Arachnida</taxon>
        <taxon>Acari</taxon>
        <taxon>Acariformes</taxon>
        <taxon>Trombidiformes</taxon>
        <taxon>Prostigmata</taxon>
        <taxon>Eleutherengona</taxon>
        <taxon>Raphignathae</taxon>
        <taxon>Tetranychoidea</taxon>
        <taxon>Tetranychidae</taxon>
        <taxon>Tetranychus</taxon>
    </lineage>
</organism>
<sequence>MATFRSNKVNKRQTKYLKSLANDLNIDVNVIETLSPYVFLGNVGLLTGNSYEDIFDLFYPCKSIQNVFLFNNRRYSLLKFADSDFAYDVVNKFNGIFASKINKVIYLFQIADHVAQKLVDTCQENIKKLFSQQPEGMKVLNEIINEEDEAMLLKLIDWNSDSKVEHLKNRKVKHFGRRFDYSINGIIDDSMIDPIPDSLIKLATEWKEAQLISYMPDQITVNMYEKGQGIPMHIDTHSCCEDEIVSLSLGSDIVMDFERLGNSCKKHEDRNNCCVLLKRRSLLILKDKARYCWKHGIACRKYDAFHRPEDLDQFIIKERSTRVSFTFRKFRDTKCSCDYPEFCDSQKDKAVDIADSAQMEDEFVYKVYDKIAGDFDRTRYKPWPRVKQFLDSLPLGSILCDVGCGNGKYLNISKNLISIGCDTSLQLLEICRQKQMEVLGCNILNLPFRDSSVDHLICIAVIHHLASKERRVASLIEMSRILVTGGTGLVYVWALEQVKDGNKSVYIKAKGNAETDKIIESAPNLPVHCNRTEFKQQDLFVPWKNKNQDKEFLRYYHVFREHELELLFSDVHGVEIIESYYDQGNWCVIFQKK</sequence>
<keyword evidence="2" id="KW-0489">Methyltransferase</keyword>
<dbReference type="Pfam" id="PF13532">
    <property type="entry name" value="2OG-FeII_Oxy_2"/>
    <property type="match status" value="1"/>
</dbReference>
<dbReference type="InterPro" id="IPR029063">
    <property type="entry name" value="SAM-dependent_MTases_sf"/>
</dbReference>
<dbReference type="GO" id="GO:0000049">
    <property type="term" value="F:tRNA binding"/>
    <property type="evidence" value="ECO:0007669"/>
    <property type="project" value="TreeGrafter"/>
</dbReference>
<dbReference type="InterPro" id="IPR005123">
    <property type="entry name" value="Oxoglu/Fe-dep_dioxygenase_dom"/>
</dbReference>